<sequence>MIMRHREARGPLFAELMQYSEKETGLGSGTKFHVSIVKNALELAKKESRILYKPGAAYENVSASAICFMLGESWNMADKFGTKERNRFLCRMVDAVRKQEAIYGSSAGSDTHHVPASVGLIMHGAEINFYFACSIYERNARTVRVCSYKNVKLARRGRFSDVTSVTETAVIDAVALMLNQLDFVRDRLRNISTDRLQFGVFDKIVGEHASKVLQETLYAYHARVSTSAAAICVRLSNAKVIASSTFTMIPTKIPTGVAPVSA</sequence>
<keyword evidence="2" id="KW-1185">Reference proteome</keyword>
<proteinExistence type="predicted"/>
<dbReference type="AlphaFoldDB" id="A0A4P9XJS3"/>
<organism evidence="1 2">
    <name type="scientific">Thamnocephalis sphaerospora</name>
    <dbReference type="NCBI Taxonomy" id="78915"/>
    <lineage>
        <taxon>Eukaryota</taxon>
        <taxon>Fungi</taxon>
        <taxon>Fungi incertae sedis</taxon>
        <taxon>Zoopagomycota</taxon>
        <taxon>Zoopagomycotina</taxon>
        <taxon>Zoopagomycetes</taxon>
        <taxon>Zoopagales</taxon>
        <taxon>Sigmoideomycetaceae</taxon>
        <taxon>Thamnocephalis</taxon>
    </lineage>
</organism>
<evidence type="ECO:0000313" key="1">
    <source>
        <dbReference type="EMBL" id="RKP06033.1"/>
    </source>
</evidence>
<dbReference type="Proteomes" id="UP000271241">
    <property type="component" value="Unassembled WGS sequence"/>
</dbReference>
<accession>A0A4P9XJS3</accession>
<name>A0A4P9XJS3_9FUNG</name>
<evidence type="ECO:0000313" key="2">
    <source>
        <dbReference type="Proteomes" id="UP000271241"/>
    </source>
</evidence>
<protein>
    <submittedName>
        <fullName evidence="1">Uncharacterized protein</fullName>
    </submittedName>
</protein>
<dbReference type="EMBL" id="KZ992969">
    <property type="protein sequence ID" value="RKP06033.1"/>
    <property type="molecule type" value="Genomic_DNA"/>
</dbReference>
<gene>
    <name evidence="1" type="ORF">THASP1DRAFT_32137</name>
</gene>
<reference evidence="2" key="1">
    <citation type="journal article" date="2018" name="Nat. Microbiol.">
        <title>Leveraging single-cell genomics to expand the fungal tree of life.</title>
        <authorList>
            <person name="Ahrendt S.R."/>
            <person name="Quandt C.A."/>
            <person name="Ciobanu D."/>
            <person name="Clum A."/>
            <person name="Salamov A."/>
            <person name="Andreopoulos B."/>
            <person name="Cheng J.F."/>
            <person name="Woyke T."/>
            <person name="Pelin A."/>
            <person name="Henrissat B."/>
            <person name="Reynolds N.K."/>
            <person name="Benny G.L."/>
            <person name="Smith M.E."/>
            <person name="James T.Y."/>
            <person name="Grigoriev I.V."/>
        </authorList>
    </citation>
    <scope>NUCLEOTIDE SEQUENCE [LARGE SCALE GENOMIC DNA]</scope>
    <source>
        <strain evidence="2">RSA 1356</strain>
    </source>
</reference>